<dbReference type="Ensembl" id="ENSEBUT00000005227.1">
    <property type="protein sequence ID" value="ENSEBUP00000004789.1"/>
    <property type="gene ID" value="ENSEBUG00000003332.1"/>
</dbReference>
<organism evidence="5 6">
    <name type="scientific">Eptatretus burgeri</name>
    <name type="common">Inshore hagfish</name>
    <dbReference type="NCBI Taxonomy" id="7764"/>
    <lineage>
        <taxon>Eukaryota</taxon>
        <taxon>Metazoa</taxon>
        <taxon>Chordata</taxon>
        <taxon>Craniata</taxon>
        <taxon>Vertebrata</taxon>
        <taxon>Cyclostomata</taxon>
        <taxon>Myxini</taxon>
        <taxon>Myxiniformes</taxon>
        <taxon>Myxinidae</taxon>
        <taxon>Eptatretinae</taxon>
        <taxon>Eptatretus</taxon>
    </lineage>
</organism>
<dbReference type="PANTHER" id="PTHR10728">
    <property type="entry name" value="CYTOSOLIC PHOSPHOLIPASE A2"/>
    <property type="match status" value="1"/>
</dbReference>
<evidence type="ECO:0000256" key="1">
    <source>
        <dbReference type="ARBA" id="ARBA00022801"/>
    </source>
</evidence>
<dbReference type="Proteomes" id="UP000694388">
    <property type="component" value="Unplaced"/>
</dbReference>
<evidence type="ECO:0000259" key="4">
    <source>
        <dbReference type="PROSITE" id="PS51210"/>
    </source>
</evidence>
<dbReference type="PROSITE" id="PS51210">
    <property type="entry name" value="PLA2C"/>
    <property type="match status" value="1"/>
</dbReference>
<dbReference type="GO" id="GO:0047498">
    <property type="term" value="F:calcium-dependent phospholipase A2 activity"/>
    <property type="evidence" value="ECO:0007669"/>
    <property type="project" value="TreeGrafter"/>
</dbReference>
<reference evidence="5" key="1">
    <citation type="submission" date="2025-05" db="UniProtKB">
        <authorList>
            <consortium name="Ensembl"/>
        </authorList>
    </citation>
    <scope>IDENTIFICATION</scope>
</reference>
<dbReference type="Ensembl" id="ENSEBUT00000005242.1">
    <property type="protein sequence ID" value="ENSEBUP00000004804.1"/>
    <property type="gene ID" value="ENSEBUG00000003332.1"/>
</dbReference>
<dbReference type="GO" id="GO:0005509">
    <property type="term" value="F:calcium ion binding"/>
    <property type="evidence" value="ECO:0007669"/>
    <property type="project" value="TreeGrafter"/>
</dbReference>
<evidence type="ECO:0000313" key="6">
    <source>
        <dbReference type="Proteomes" id="UP000694388"/>
    </source>
</evidence>
<dbReference type="GO" id="GO:0046475">
    <property type="term" value="P:glycerophospholipid catabolic process"/>
    <property type="evidence" value="ECO:0007669"/>
    <property type="project" value="TreeGrafter"/>
</dbReference>
<dbReference type="InterPro" id="IPR002642">
    <property type="entry name" value="LysoPLipase_cat_dom"/>
</dbReference>
<dbReference type="InterPro" id="IPR016035">
    <property type="entry name" value="Acyl_Trfase/lysoPLipase"/>
</dbReference>
<name>A0A8C4NAF3_EPTBU</name>
<dbReference type="AlphaFoldDB" id="A0A8C4NAF3"/>
<keyword evidence="2 3" id="KW-0443">Lipid metabolism</keyword>
<sequence length="382" mass="43863">MFVAVRPFNSSSSLERFFNTNHCLFSRGRTKACMFSRLLVYCSVPFYLCSTEWVEFTPHEVGLPKYGAFAKMQDFGSEFFMGHVVRRHPELPLHYLLGLWGSAFAASLDRIYLELTGKNLKLLDLLQNKIRVNPGAIDPQRPTLVVTPVGMLQQWLQSMLSSHLTGQNYNLLSGLFLDSSYATSRGFVSSVDHIDSQPNKLTPMVPRMLMVDSGLDMASAYPLIFLRPERQVDLIISFDYSWQAPFTGLLHAKKFCADRGLAFPALEIEEMSLDSVQECYMFADSEDPLAPIILHFPLINQTFQQYKTVGELRQTEEERAFGDFDVYYSESPYRTINFTYTDEQFERLWNLACYNVENNADTIREALRRALNRRKCRACGEI</sequence>
<protein>
    <recommendedName>
        <fullName evidence="4">PLA2c domain-containing protein</fullName>
    </recommendedName>
</protein>
<dbReference type="OMA" id="HRETHPY"/>
<evidence type="ECO:0000256" key="2">
    <source>
        <dbReference type="ARBA" id="ARBA00023098"/>
    </source>
</evidence>
<dbReference type="PANTHER" id="PTHR10728:SF32">
    <property type="entry name" value="CYTOSOLIC PHOSPHOLIPASE A2 BETA"/>
    <property type="match status" value="1"/>
</dbReference>
<proteinExistence type="predicted"/>
<dbReference type="Gene3D" id="3.40.1090.10">
    <property type="entry name" value="Cytosolic phospholipase A2 catalytic domain"/>
    <property type="match status" value="1"/>
</dbReference>
<keyword evidence="3" id="KW-0442">Lipid degradation</keyword>
<dbReference type="GO" id="GO:0005544">
    <property type="term" value="F:calcium-dependent phospholipid binding"/>
    <property type="evidence" value="ECO:0007669"/>
    <property type="project" value="TreeGrafter"/>
</dbReference>
<accession>A0A8C4NAF3</accession>
<evidence type="ECO:0000256" key="3">
    <source>
        <dbReference type="PROSITE-ProRule" id="PRU00555"/>
    </source>
</evidence>
<keyword evidence="1 3" id="KW-0378">Hydrolase</keyword>
<dbReference type="SUPFAM" id="SSF52151">
    <property type="entry name" value="FabD/lysophospholipase-like"/>
    <property type="match status" value="1"/>
</dbReference>
<dbReference type="GeneTree" id="ENSGT01030000234606"/>
<dbReference type="GO" id="GO:0005829">
    <property type="term" value="C:cytosol"/>
    <property type="evidence" value="ECO:0007669"/>
    <property type="project" value="TreeGrafter"/>
</dbReference>
<keyword evidence="6" id="KW-1185">Reference proteome</keyword>
<evidence type="ECO:0000313" key="5">
    <source>
        <dbReference type="Ensembl" id="ENSEBUP00000004804.1"/>
    </source>
</evidence>
<dbReference type="Pfam" id="PF01735">
    <property type="entry name" value="PLA2_B"/>
    <property type="match status" value="1"/>
</dbReference>
<feature type="domain" description="PLA2c" evidence="4">
    <location>
        <begin position="1"/>
        <end position="382"/>
    </location>
</feature>